<evidence type="ECO:0000256" key="1">
    <source>
        <dbReference type="ARBA" id="ARBA00008007"/>
    </source>
</evidence>
<dbReference type="RefSeq" id="WP_093149503.1">
    <property type="nucleotide sequence ID" value="NZ_FNBW01000004.1"/>
</dbReference>
<name>A0A8G2BGF8_9PROT</name>
<accession>A0A8G2BGF8</accession>
<dbReference type="InterPro" id="IPR029057">
    <property type="entry name" value="PRTase-like"/>
</dbReference>
<protein>
    <submittedName>
        <fullName evidence="3">ComF family protein</fullName>
    </submittedName>
</protein>
<proteinExistence type="inferred from homology"/>
<evidence type="ECO:0000313" key="3">
    <source>
        <dbReference type="EMBL" id="SDF54869.1"/>
    </source>
</evidence>
<dbReference type="InterPro" id="IPR000836">
    <property type="entry name" value="PRTase_dom"/>
</dbReference>
<sequence>MAALSSVAPLARRLLDLLLPPRCGRCGVDVPADATLCLTCWSAVTFVTEPLCEVCGLPFEIRPFGSAVCGACLAEPPVFDRARAAVVYDDATRSLVLAFKHGDRLTLAPLFAAWMVRAGAGLMEQADVIVPVPLHRWRLLSRRYNQAAVLAHALGRATGVNVVDSLLLRTRQTPSQGRKSAAQRTLNVRGAFALRNNCDGAAEVIEGRRIVLVDDVFTTGATVSACTRVLRRSGAVAVDVLTLARVT</sequence>
<comment type="similarity">
    <text evidence="1">Belongs to the ComF/GntX family.</text>
</comment>
<dbReference type="CDD" id="cd06223">
    <property type="entry name" value="PRTases_typeI"/>
    <property type="match status" value="1"/>
</dbReference>
<dbReference type="Proteomes" id="UP000198615">
    <property type="component" value="Unassembled WGS sequence"/>
</dbReference>
<feature type="domain" description="Double zinc ribbon" evidence="2">
    <location>
        <begin position="14"/>
        <end position="73"/>
    </location>
</feature>
<dbReference type="Gene3D" id="3.40.50.2020">
    <property type="match status" value="1"/>
</dbReference>
<comment type="caution">
    <text evidence="3">The sequence shown here is derived from an EMBL/GenBank/DDBJ whole genome shotgun (WGS) entry which is preliminary data.</text>
</comment>
<dbReference type="SUPFAM" id="SSF53271">
    <property type="entry name" value="PRTase-like"/>
    <property type="match status" value="1"/>
</dbReference>
<organism evidence="3 4">
    <name type="scientific">Thalassobaculum litoreum DSM 18839</name>
    <dbReference type="NCBI Taxonomy" id="1123362"/>
    <lineage>
        <taxon>Bacteria</taxon>
        <taxon>Pseudomonadati</taxon>
        <taxon>Pseudomonadota</taxon>
        <taxon>Alphaproteobacteria</taxon>
        <taxon>Rhodospirillales</taxon>
        <taxon>Thalassobaculaceae</taxon>
        <taxon>Thalassobaculum</taxon>
    </lineage>
</organism>
<dbReference type="Pfam" id="PF18912">
    <property type="entry name" value="DZR_2"/>
    <property type="match status" value="1"/>
</dbReference>
<dbReference type="InterPro" id="IPR044005">
    <property type="entry name" value="DZR_2"/>
</dbReference>
<keyword evidence="4" id="KW-1185">Reference proteome</keyword>
<dbReference type="PANTHER" id="PTHR47505:SF1">
    <property type="entry name" value="DNA UTILIZATION PROTEIN YHGH"/>
    <property type="match status" value="1"/>
</dbReference>
<dbReference type="OrthoDB" id="9779910at2"/>
<evidence type="ECO:0000313" key="4">
    <source>
        <dbReference type="Proteomes" id="UP000198615"/>
    </source>
</evidence>
<dbReference type="PANTHER" id="PTHR47505">
    <property type="entry name" value="DNA UTILIZATION PROTEIN YHGH"/>
    <property type="match status" value="1"/>
</dbReference>
<dbReference type="EMBL" id="FNBW01000004">
    <property type="protein sequence ID" value="SDF54869.1"/>
    <property type="molecule type" value="Genomic_DNA"/>
</dbReference>
<dbReference type="AlphaFoldDB" id="A0A8G2BGF8"/>
<dbReference type="InterPro" id="IPR051910">
    <property type="entry name" value="ComF/GntX_DNA_util-trans"/>
</dbReference>
<evidence type="ECO:0000259" key="2">
    <source>
        <dbReference type="Pfam" id="PF18912"/>
    </source>
</evidence>
<reference evidence="3 4" key="1">
    <citation type="submission" date="2016-10" db="EMBL/GenBank/DDBJ databases">
        <authorList>
            <person name="Varghese N."/>
            <person name="Submissions S."/>
        </authorList>
    </citation>
    <scope>NUCLEOTIDE SEQUENCE [LARGE SCALE GENOMIC DNA]</scope>
    <source>
        <strain evidence="3 4">DSM 18839</strain>
    </source>
</reference>
<gene>
    <name evidence="3" type="ORF">SAMN05660686_01628</name>
</gene>